<dbReference type="Proteomes" id="UP000559256">
    <property type="component" value="Unassembled WGS sequence"/>
</dbReference>
<proteinExistence type="inferred from homology"/>
<feature type="transmembrane region" description="Helical" evidence="3">
    <location>
        <begin position="210"/>
        <end position="232"/>
    </location>
</feature>
<evidence type="ECO:0000313" key="5">
    <source>
        <dbReference type="EMBL" id="KAF5336251.1"/>
    </source>
</evidence>
<feature type="domain" description="GH16" evidence="4">
    <location>
        <begin position="280"/>
        <end position="562"/>
    </location>
</feature>
<feature type="region of interest" description="Disordered" evidence="2">
    <location>
        <begin position="19"/>
        <end position="139"/>
    </location>
</feature>
<dbReference type="GO" id="GO:0004553">
    <property type="term" value="F:hydrolase activity, hydrolyzing O-glycosyl compounds"/>
    <property type="evidence" value="ECO:0007669"/>
    <property type="project" value="InterPro"/>
</dbReference>
<evidence type="ECO:0000259" key="4">
    <source>
        <dbReference type="PROSITE" id="PS51762"/>
    </source>
</evidence>
<gene>
    <name evidence="5" type="ORF">D9758_014370</name>
</gene>
<dbReference type="Pfam" id="PF00722">
    <property type="entry name" value="Glyco_hydro_16"/>
    <property type="match status" value="1"/>
</dbReference>
<evidence type="ECO:0000256" key="1">
    <source>
        <dbReference type="ARBA" id="ARBA00006865"/>
    </source>
</evidence>
<feature type="region of interest" description="Disordered" evidence="2">
    <location>
        <begin position="160"/>
        <end position="184"/>
    </location>
</feature>
<evidence type="ECO:0000256" key="3">
    <source>
        <dbReference type="SAM" id="Phobius"/>
    </source>
</evidence>
<reference evidence="5 6" key="1">
    <citation type="journal article" date="2020" name="ISME J.">
        <title>Uncovering the hidden diversity of litter-decomposition mechanisms in mushroom-forming fungi.</title>
        <authorList>
            <person name="Floudas D."/>
            <person name="Bentzer J."/>
            <person name="Ahren D."/>
            <person name="Johansson T."/>
            <person name="Persson P."/>
            <person name="Tunlid A."/>
        </authorList>
    </citation>
    <scope>NUCLEOTIDE SEQUENCE [LARGE SCALE GENOMIC DNA]</scope>
    <source>
        <strain evidence="5 6">CBS 291.85</strain>
    </source>
</reference>
<protein>
    <recommendedName>
        <fullName evidence="4">GH16 domain-containing protein</fullName>
    </recommendedName>
</protein>
<accession>A0A8H5FGT9</accession>
<keyword evidence="6" id="KW-1185">Reference proteome</keyword>
<feature type="compositionally biased region" description="Low complexity" evidence="2">
    <location>
        <begin position="27"/>
        <end position="55"/>
    </location>
</feature>
<dbReference type="InterPro" id="IPR013320">
    <property type="entry name" value="ConA-like_dom_sf"/>
</dbReference>
<dbReference type="PANTHER" id="PTHR10963">
    <property type="entry name" value="GLYCOSYL HYDROLASE-RELATED"/>
    <property type="match status" value="1"/>
</dbReference>
<evidence type="ECO:0000256" key="2">
    <source>
        <dbReference type="SAM" id="MobiDB-lite"/>
    </source>
</evidence>
<comment type="caution">
    <text evidence="5">The sequence shown here is derived from an EMBL/GenBank/DDBJ whole genome shotgun (WGS) entry which is preliminary data.</text>
</comment>
<organism evidence="5 6">
    <name type="scientific">Tetrapyrgos nigripes</name>
    <dbReference type="NCBI Taxonomy" id="182062"/>
    <lineage>
        <taxon>Eukaryota</taxon>
        <taxon>Fungi</taxon>
        <taxon>Dikarya</taxon>
        <taxon>Basidiomycota</taxon>
        <taxon>Agaricomycotina</taxon>
        <taxon>Agaricomycetes</taxon>
        <taxon>Agaricomycetidae</taxon>
        <taxon>Agaricales</taxon>
        <taxon>Marasmiineae</taxon>
        <taxon>Marasmiaceae</taxon>
        <taxon>Tetrapyrgos</taxon>
    </lineage>
</organism>
<dbReference type="OrthoDB" id="4781at2759"/>
<dbReference type="EMBL" id="JAACJM010000230">
    <property type="protein sequence ID" value="KAF5336251.1"/>
    <property type="molecule type" value="Genomic_DNA"/>
</dbReference>
<keyword evidence="3" id="KW-0472">Membrane</keyword>
<dbReference type="SUPFAM" id="SSF49899">
    <property type="entry name" value="Concanavalin A-like lectins/glucanases"/>
    <property type="match status" value="1"/>
</dbReference>
<keyword evidence="3" id="KW-0812">Transmembrane</keyword>
<dbReference type="AlphaFoldDB" id="A0A8H5FGT9"/>
<dbReference type="InterPro" id="IPR050546">
    <property type="entry name" value="Glycosyl_Hydrlase_16"/>
</dbReference>
<comment type="similarity">
    <text evidence="1">Belongs to the glycosyl hydrolase 16 family.</text>
</comment>
<sequence length="579" mass="63908">MLFESVFWYAFLRPLPTMSARSRRRSMQSSEESASWEPESLYMHSPSTPTSATPFTKPPPSSFPFQAHPGNPDPGMPIPGSRSRRSSLESLRARPISGELDLGRPSAPFMNDPSRAGTPPHGDSIPRSPSASFRAPFLSPASRPSSTVWSPPAYPNIGQPFVPDSPAGSTSALAVPKAKPPLPSTRLTEKLTAEDKPWLNHTPTRERASWWLTVICIVLGFIGAAVLCYFGATTIDLLDESQLCQVLNEDFSSGSLNTDIWKRDVQLGGFGNGEFQITTNSDNNLKVQNNQLYIIPTLTSDTLGSKDAIFSGNGYTVDGCTETNNETACKVTPDSSNHIVINPAMSARLNTKGTASIKYGRVEVRAKNPRGDWLWPAIWMLPEEDAYGPWPLSGEIDIMEARGNLNSYGAQGVNFVRSSLNYGPMASLITQIFGWWQTKRGGYNQDFHTYTLEWTGSWMRIFVDNRLQAMLDLTMKSEKKSFWNRGHYPATAQNGSTQAVVSNIYSSGGWDAPFDRKFYLILDLAVGGTSGWFPDGVGDKPWHDGSATAMEDFAKAQDTWSQTWPSSTDDRAFRILRLL</sequence>
<dbReference type="GO" id="GO:0005975">
    <property type="term" value="P:carbohydrate metabolic process"/>
    <property type="evidence" value="ECO:0007669"/>
    <property type="project" value="InterPro"/>
</dbReference>
<dbReference type="InterPro" id="IPR000757">
    <property type="entry name" value="Beta-glucanase-like"/>
</dbReference>
<dbReference type="PANTHER" id="PTHR10963:SF55">
    <property type="entry name" value="GLYCOSIDE HYDROLASE FAMILY 16 PROTEIN"/>
    <property type="match status" value="1"/>
</dbReference>
<keyword evidence="3" id="KW-1133">Transmembrane helix</keyword>
<dbReference type="PROSITE" id="PS51762">
    <property type="entry name" value="GH16_2"/>
    <property type="match status" value="1"/>
</dbReference>
<dbReference type="Gene3D" id="2.60.120.200">
    <property type="match status" value="1"/>
</dbReference>
<name>A0A8H5FGT9_9AGAR</name>
<evidence type="ECO:0000313" key="6">
    <source>
        <dbReference type="Proteomes" id="UP000559256"/>
    </source>
</evidence>